<proteinExistence type="predicted"/>
<dbReference type="OrthoDB" id="3006326at2759"/>
<protein>
    <submittedName>
        <fullName evidence="1">Uncharacterized protein</fullName>
    </submittedName>
</protein>
<accession>A0A6G1H5G7</accession>
<gene>
    <name evidence="1" type="ORF">K402DRAFT_391698</name>
</gene>
<reference evidence="1" key="1">
    <citation type="journal article" date="2020" name="Stud. Mycol.">
        <title>101 Dothideomycetes genomes: a test case for predicting lifestyles and emergence of pathogens.</title>
        <authorList>
            <person name="Haridas S."/>
            <person name="Albert R."/>
            <person name="Binder M."/>
            <person name="Bloem J."/>
            <person name="Labutti K."/>
            <person name="Salamov A."/>
            <person name="Andreopoulos B."/>
            <person name="Baker S."/>
            <person name="Barry K."/>
            <person name="Bills G."/>
            <person name="Bluhm B."/>
            <person name="Cannon C."/>
            <person name="Castanera R."/>
            <person name="Culley D."/>
            <person name="Daum C."/>
            <person name="Ezra D."/>
            <person name="Gonzalez J."/>
            <person name="Henrissat B."/>
            <person name="Kuo A."/>
            <person name="Liang C."/>
            <person name="Lipzen A."/>
            <person name="Lutzoni F."/>
            <person name="Magnuson J."/>
            <person name="Mondo S."/>
            <person name="Nolan M."/>
            <person name="Ohm R."/>
            <person name="Pangilinan J."/>
            <person name="Park H.-J."/>
            <person name="Ramirez L."/>
            <person name="Alfaro M."/>
            <person name="Sun H."/>
            <person name="Tritt A."/>
            <person name="Yoshinaga Y."/>
            <person name="Zwiers L.-H."/>
            <person name="Turgeon B."/>
            <person name="Goodwin S."/>
            <person name="Spatafora J."/>
            <person name="Crous P."/>
            <person name="Grigoriev I."/>
        </authorList>
    </citation>
    <scope>NUCLEOTIDE SEQUENCE</scope>
    <source>
        <strain evidence="1">CBS 113979</strain>
    </source>
</reference>
<evidence type="ECO:0000313" key="1">
    <source>
        <dbReference type="EMBL" id="KAF1988466.1"/>
    </source>
</evidence>
<organism evidence="1 2">
    <name type="scientific">Aulographum hederae CBS 113979</name>
    <dbReference type="NCBI Taxonomy" id="1176131"/>
    <lineage>
        <taxon>Eukaryota</taxon>
        <taxon>Fungi</taxon>
        <taxon>Dikarya</taxon>
        <taxon>Ascomycota</taxon>
        <taxon>Pezizomycotina</taxon>
        <taxon>Dothideomycetes</taxon>
        <taxon>Pleosporomycetidae</taxon>
        <taxon>Aulographales</taxon>
        <taxon>Aulographaceae</taxon>
    </lineage>
</organism>
<sequence length="190" mass="21316">MSPPTPFSIAVHANGAFSPESSINTWELKASRRALLNLKTLLYAQTMLDLLTSKIEAADKYYKEVIAASNGQFRECRTDLKVTGISAGEALQAHLRWLKSDRKELALGRMLPAHPEHYAMPEYEGAEGLVEVIGEHMARLRFNSTDPIPDFVLEYGDPTYPMKNLTIGELEDGTVLFYILHEFRDSEEGV</sequence>
<dbReference type="EMBL" id="ML977148">
    <property type="protein sequence ID" value="KAF1988466.1"/>
    <property type="molecule type" value="Genomic_DNA"/>
</dbReference>
<dbReference type="AlphaFoldDB" id="A0A6G1H5G7"/>
<name>A0A6G1H5G7_9PEZI</name>
<dbReference type="Proteomes" id="UP000800041">
    <property type="component" value="Unassembled WGS sequence"/>
</dbReference>
<evidence type="ECO:0000313" key="2">
    <source>
        <dbReference type="Proteomes" id="UP000800041"/>
    </source>
</evidence>
<keyword evidence="2" id="KW-1185">Reference proteome</keyword>